<accession>A0ABU2Y3C0</accession>
<dbReference type="Proteomes" id="UP001252186">
    <property type="component" value="Unassembled WGS sequence"/>
</dbReference>
<reference evidence="1 2" key="1">
    <citation type="submission" date="2023-09" db="EMBL/GenBank/DDBJ databases">
        <authorList>
            <person name="Rey-Velasco X."/>
        </authorList>
    </citation>
    <scope>NUCLEOTIDE SEQUENCE [LARGE SCALE GENOMIC DNA]</scope>
    <source>
        <strain evidence="1 2">P050</strain>
    </source>
</reference>
<dbReference type="InterPro" id="IPR007497">
    <property type="entry name" value="SIMPL/DUF541"/>
</dbReference>
<dbReference type="EMBL" id="JAVRHV010000002">
    <property type="protein sequence ID" value="MDT0552711.1"/>
    <property type="molecule type" value="Genomic_DNA"/>
</dbReference>
<gene>
    <name evidence="1" type="ORF">RM519_05585</name>
</gene>
<proteinExistence type="predicted"/>
<protein>
    <submittedName>
        <fullName evidence="1">SIMPL domain-containing protein</fullName>
    </submittedName>
</protein>
<organism evidence="1 2">
    <name type="scientific">Urechidicola vernalis</name>
    <dbReference type="NCBI Taxonomy" id="3075600"/>
    <lineage>
        <taxon>Bacteria</taxon>
        <taxon>Pseudomonadati</taxon>
        <taxon>Bacteroidota</taxon>
        <taxon>Flavobacteriia</taxon>
        <taxon>Flavobacteriales</taxon>
        <taxon>Flavobacteriaceae</taxon>
        <taxon>Urechidicola</taxon>
    </lineage>
</organism>
<keyword evidence="2" id="KW-1185">Reference proteome</keyword>
<name>A0ABU2Y3C0_9FLAO</name>
<dbReference type="RefSeq" id="WP_311592637.1">
    <property type="nucleotide sequence ID" value="NZ_JAVRHV010000002.1"/>
</dbReference>
<dbReference type="Gene3D" id="3.30.110.170">
    <property type="entry name" value="Protein of unknown function (DUF541), domain 1"/>
    <property type="match status" value="1"/>
</dbReference>
<evidence type="ECO:0000313" key="2">
    <source>
        <dbReference type="Proteomes" id="UP001252186"/>
    </source>
</evidence>
<evidence type="ECO:0000313" key="1">
    <source>
        <dbReference type="EMBL" id="MDT0552711.1"/>
    </source>
</evidence>
<sequence length="230" mass="26111">MKSLFINIITLLIIQQAFSQNKNFIDQPYLETSAKVDTLVVPDKIYLTIYLSEQDSKGKTSIEIQENKMANALKNLNINIDEQLSLSDLSSNFKKYFLKQKDIHKAKSYSLIVYDALTAGKVILALEKEKISNVGIEKLSYSKIEDLKLNLKSKAILKAKQNAIALTQPLGQNIGNAIHITDQFQNFRYRNEKESSIKIKGSSFQDSQPLDIEFEKIRVESTVSVKFALE</sequence>
<dbReference type="Pfam" id="PF04402">
    <property type="entry name" value="SIMPL"/>
    <property type="match status" value="1"/>
</dbReference>
<comment type="caution">
    <text evidence="1">The sequence shown here is derived from an EMBL/GenBank/DDBJ whole genome shotgun (WGS) entry which is preliminary data.</text>
</comment>